<dbReference type="eggNOG" id="arCOG07676">
    <property type="taxonomic scope" value="Archaea"/>
</dbReference>
<dbReference type="STRING" id="679926.Mpet_1800"/>
<feature type="region of interest" description="Disordered" evidence="1">
    <location>
        <begin position="26"/>
        <end position="55"/>
    </location>
</feature>
<evidence type="ECO:0000256" key="1">
    <source>
        <dbReference type="SAM" id="MobiDB-lite"/>
    </source>
</evidence>
<dbReference type="EMBL" id="CP002117">
    <property type="protein sequence ID" value="ADN36553.1"/>
    <property type="molecule type" value="Genomic_DNA"/>
</dbReference>
<evidence type="ECO:0000313" key="2">
    <source>
        <dbReference type="EMBL" id="ADN36553.1"/>
    </source>
</evidence>
<dbReference type="OrthoDB" id="117298at2157"/>
<dbReference type="PROSITE" id="PS51257">
    <property type="entry name" value="PROKAR_LIPOPROTEIN"/>
    <property type="match status" value="1"/>
</dbReference>
<protein>
    <submittedName>
        <fullName evidence="2">Uncharacterized protein</fullName>
    </submittedName>
</protein>
<dbReference type="KEGG" id="mpi:Mpet_1800"/>
<organism evidence="2 3">
    <name type="scientific">Methanolacinia petrolearia (strain DSM 11571 / OCM 486 / SEBR 4847)</name>
    <name type="common">Methanoplanus petrolearius</name>
    <dbReference type="NCBI Taxonomy" id="679926"/>
    <lineage>
        <taxon>Archaea</taxon>
        <taxon>Methanobacteriati</taxon>
        <taxon>Methanobacteriota</taxon>
        <taxon>Stenosarchaea group</taxon>
        <taxon>Methanomicrobia</taxon>
        <taxon>Methanomicrobiales</taxon>
        <taxon>Methanomicrobiaceae</taxon>
        <taxon>Methanolacinia</taxon>
    </lineage>
</organism>
<sequence length="149" mass="15718" precursor="true">MKKIILSFLVLVIFALIFACGCTDSGSSSTSAGTTTATESAQGSGFSLSPTATDEIPSDYQVGAKAYKDPISAMINVEFTGGKGLYMTESVSTTVYLSDGSTVTESIEPQMGSDVEIQGTKGEDRVTVTATMQNGQSYKIFDEIIGYRD</sequence>
<feature type="compositionally biased region" description="Low complexity" evidence="1">
    <location>
        <begin position="26"/>
        <end position="45"/>
    </location>
</feature>
<dbReference type="AlphaFoldDB" id="E1RI88"/>
<proteinExistence type="predicted"/>
<dbReference type="Proteomes" id="UP000006565">
    <property type="component" value="Chromosome"/>
</dbReference>
<dbReference type="HOGENOM" id="CLU_139553_0_0_2"/>
<accession>E1RI88</accession>
<dbReference type="RefSeq" id="WP_013329730.1">
    <property type="nucleotide sequence ID" value="NC_014507.1"/>
</dbReference>
<dbReference type="GeneID" id="9744275"/>
<evidence type="ECO:0000313" key="3">
    <source>
        <dbReference type="Proteomes" id="UP000006565"/>
    </source>
</evidence>
<keyword evidence="3" id="KW-1185">Reference proteome</keyword>
<name>E1RI88_METP4</name>
<reference evidence="2 3" key="1">
    <citation type="journal article" date="2010" name="Stand. Genomic Sci.">
        <title>Complete genome sequence of Methanoplanus petrolearius type strain (SEBR 4847).</title>
        <authorList>
            <person name="Brambilla E."/>
            <person name="Djao O.D."/>
            <person name="Daligault H."/>
            <person name="Lapidus A."/>
            <person name="Lucas S."/>
            <person name="Hammon N."/>
            <person name="Nolan M."/>
            <person name="Tice H."/>
            <person name="Cheng J.F."/>
            <person name="Han C."/>
            <person name="Tapia R."/>
            <person name="Goodwin L."/>
            <person name="Pitluck S."/>
            <person name="Liolios K."/>
            <person name="Ivanova N."/>
            <person name="Mavromatis K."/>
            <person name="Mikhailova N."/>
            <person name="Pati A."/>
            <person name="Chen A."/>
            <person name="Palaniappan K."/>
            <person name="Land M."/>
            <person name="Hauser L."/>
            <person name="Chang Y.J."/>
            <person name="Jeffries C.D."/>
            <person name="Rohde M."/>
            <person name="Spring S."/>
            <person name="Sikorski J."/>
            <person name="Goker M."/>
            <person name="Woyke T."/>
            <person name="Bristow J."/>
            <person name="Eisen J.A."/>
            <person name="Markowitz V."/>
            <person name="Hugenholtz P."/>
            <person name="Kyrpides N.C."/>
            <person name="Klenk H.P."/>
        </authorList>
    </citation>
    <scope>NUCLEOTIDE SEQUENCE [LARGE SCALE GENOMIC DNA]</scope>
    <source>
        <strain evidence="3">DSM 11571 / OCM 486 / SEBR 4847</strain>
    </source>
</reference>
<gene>
    <name evidence="2" type="ordered locus">Mpet_1800</name>
</gene>